<name>A0A327YFP6_9RHOB</name>
<dbReference type="EMBL" id="QLMG01000008">
    <property type="protein sequence ID" value="RAK19694.1"/>
    <property type="molecule type" value="Genomic_DNA"/>
</dbReference>
<feature type="region of interest" description="Disordered" evidence="1">
    <location>
        <begin position="321"/>
        <end position="372"/>
    </location>
</feature>
<comment type="caution">
    <text evidence="2">The sequence shown here is derived from an EMBL/GenBank/DDBJ whole genome shotgun (WGS) entry which is preliminary data.</text>
</comment>
<feature type="region of interest" description="Disordered" evidence="1">
    <location>
        <begin position="91"/>
        <end position="139"/>
    </location>
</feature>
<feature type="compositionally biased region" description="Basic and acidic residues" evidence="1">
    <location>
        <begin position="343"/>
        <end position="356"/>
    </location>
</feature>
<evidence type="ECO:0000256" key="1">
    <source>
        <dbReference type="SAM" id="MobiDB-lite"/>
    </source>
</evidence>
<evidence type="ECO:0000313" key="2">
    <source>
        <dbReference type="EMBL" id="RAK19694.1"/>
    </source>
</evidence>
<dbReference type="RefSeq" id="WP_111549990.1">
    <property type="nucleotide sequence ID" value="NZ_LIQE01000005.1"/>
</dbReference>
<accession>A0A327YFP6</accession>
<sequence>MSDIRTPDEIERELERNRAALQDTVRSLEATFTPDTLFRSIADNVGRHGGDFGRSTMDAARANPLALGVTAVGLGWLMFGKGPSADKIADTASSARNAADTDTDSRHGADGPASFSPPRGPVPAGEIGPRSQGLSATQKARAKWYRTENYVQYGAQSAADHAGAARDGVSRAGTRVRDRSSEIAAQLSEGTERLGADARERVIAARERAILAGETLRRAGGDANRKARATARDGATRAKDFFEENPLVAGALALAAGALAAGTLPNTRFEDEHFGEHSDRLYDEAEALFEQERAKAERVAGAALDEARAIGGELREDVDAASRQLKDAADRETPGEGSAADAAVDRAEDAVRRVSDAVRAQAAKEGSEPQRS</sequence>
<dbReference type="Proteomes" id="UP000249165">
    <property type="component" value="Unassembled WGS sequence"/>
</dbReference>
<reference evidence="2 3" key="1">
    <citation type="submission" date="2018-06" db="EMBL/GenBank/DDBJ databases">
        <title>Genomic Encyclopedia of Archaeal and Bacterial Type Strains, Phase II (KMG-II): from individual species to whole genera.</title>
        <authorList>
            <person name="Goeker M."/>
        </authorList>
    </citation>
    <scope>NUCLEOTIDE SEQUENCE [LARGE SCALE GENOMIC DNA]</scope>
    <source>
        <strain evidence="2 3">DSM 22011</strain>
    </source>
</reference>
<dbReference type="Pfam" id="PF12277">
    <property type="entry name" value="DUF3618"/>
    <property type="match status" value="1"/>
</dbReference>
<proteinExistence type="predicted"/>
<gene>
    <name evidence="2" type="ORF">ATI53_100876</name>
</gene>
<dbReference type="OrthoDB" id="7471221at2"/>
<organism evidence="2 3">
    <name type="scientific">Salipiger aestuarii</name>
    <dbReference type="NCBI Taxonomy" id="568098"/>
    <lineage>
        <taxon>Bacteria</taxon>
        <taxon>Pseudomonadati</taxon>
        <taxon>Pseudomonadota</taxon>
        <taxon>Alphaproteobacteria</taxon>
        <taxon>Rhodobacterales</taxon>
        <taxon>Roseobacteraceae</taxon>
        <taxon>Salipiger</taxon>
    </lineage>
</organism>
<protein>
    <submittedName>
        <fullName evidence="2">Uncharacterized protein DUF3618</fullName>
    </submittedName>
</protein>
<evidence type="ECO:0000313" key="3">
    <source>
        <dbReference type="Proteomes" id="UP000249165"/>
    </source>
</evidence>
<keyword evidence="3" id="KW-1185">Reference proteome</keyword>
<dbReference type="AlphaFoldDB" id="A0A327YFP6"/>
<feature type="compositionally biased region" description="Basic and acidic residues" evidence="1">
    <location>
        <begin position="321"/>
        <end position="334"/>
    </location>
</feature>
<dbReference type="InterPro" id="IPR022062">
    <property type="entry name" value="DUF3618"/>
</dbReference>